<dbReference type="InterPro" id="IPR050957">
    <property type="entry name" value="BMP_lipoprotein"/>
</dbReference>
<dbReference type="AlphaFoldDB" id="A0A1H3A0Z1"/>
<dbReference type="InterPro" id="IPR003760">
    <property type="entry name" value="PnrA-like"/>
</dbReference>
<evidence type="ECO:0000256" key="4">
    <source>
        <dbReference type="ARBA" id="ARBA00022729"/>
    </source>
</evidence>
<dbReference type="Proteomes" id="UP000198828">
    <property type="component" value="Unassembled WGS sequence"/>
</dbReference>
<evidence type="ECO:0000256" key="7">
    <source>
        <dbReference type="SAM" id="MobiDB-lite"/>
    </source>
</evidence>
<keyword evidence="3" id="KW-1003">Cell membrane</keyword>
<dbReference type="EMBL" id="FNNG01000008">
    <property type="protein sequence ID" value="SDX22898.1"/>
    <property type="molecule type" value="Genomic_DNA"/>
</dbReference>
<keyword evidence="11" id="KW-1185">Reference proteome</keyword>
<feature type="chain" id="PRO_5039346350" evidence="8">
    <location>
        <begin position="21"/>
        <end position="365"/>
    </location>
</feature>
<dbReference type="PANTHER" id="PTHR34296">
    <property type="entry name" value="TRANSCRIPTIONAL ACTIVATOR PROTEIN MED"/>
    <property type="match status" value="1"/>
</dbReference>
<evidence type="ECO:0000256" key="1">
    <source>
        <dbReference type="ARBA" id="ARBA00004193"/>
    </source>
</evidence>
<feature type="compositionally biased region" description="Acidic residues" evidence="7">
    <location>
        <begin position="32"/>
        <end position="41"/>
    </location>
</feature>
<name>A0A1H3A0Z1_9FIRM</name>
<dbReference type="PANTHER" id="PTHR34296:SF2">
    <property type="entry name" value="ABC TRANSPORTER GUANOSINE-BINDING PROTEIN NUPN"/>
    <property type="match status" value="1"/>
</dbReference>
<keyword evidence="6" id="KW-0449">Lipoprotein</keyword>
<dbReference type="CDD" id="cd06354">
    <property type="entry name" value="PBP1_PrnA-like"/>
    <property type="match status" value="1"/>
</dbReference>
<dbReference type="PROSITE" id="PS51257">
    <property type="entry name" value="PROKAR_LIPOPROTEIN"/>
    <property type="match status" value="1"/>
</dbReference>
<comment type="subcellular location">
    <subcellularLocation>
        <location evidence="1">Cell membrane</location>
        <topology evidence="1">Lipid-anchor</topology>
    </subcellularLocation>
</comment>
<dbReference type="RefSeq" id="WP_200773738.1">
    <property type="nucleotide sequence ID" value="NZ_BSYN01000003.1"/>
</dbReference>
<dbReference type="Gene3D" id="3.40.50.2300">
    <property type="match status" value="2"/>
</dbReference>
<accession>A0A1H3A0Z1</accession>
<evidence type="ECO:0000259" key="9">
    <source>
        <dbReference type="Pfam" id="PF02608"/>
    </source>
</evidence>
<gene>
    <name evidence="10" type="ORF">SAMN05660923_01941</name>
</gene>
<sequence>MKKRLLALLLIGILVFTVVGCSSSDTPSEVEGPTETEDQGEAENTPASEPIRIAMVTDEGGVHDQSFNQSAWEGLQRAQEELGIEVSYQESQQDADFAPNFETLLDAGNDLIWGIGFKLADAVLDAATANPDQKYAIVDHSFGDNTPDNVVGVMFKAEQPSFLVGYIAGRMTETNKVGFVGGIAGDIIWGFDYGYQAGVQYAAHELGKEIEVLNQYAESFSDVAKGKAIAQQMYQQGADIVFHAAGDVGTGVIEAAKEQGKWAIGVDRDQNYLAPDNVLTSAMKRVDVGVYNVVKDLVEGKFPGGQTITYGLADGGAVDIAPSSNKHVPQEILDAVEELKQKIIDGEIVVPYNEATYKEFIDSLK</sequence>
<evidence type="ECO:0000256" key="8">
    <source>
        <dbReference type="SAM" id="SignalP"/>
    </source>
</evidence>
<reference evidence="10 11" key="1">
    <citation type="submission" date="2016-10" db="EMBL/GenBank/DDBJ databases">
        <authorList>
            <person name="de Groot N.N."/>
        </authorList>
    </citation>
    <scope>NUCLEOTIDE SEQUENCE [LARGE SCALE GENOMIC DNA]</scope>
    <source>
        <strain evidence="10 11">DSM 23310</strain>
    </source>
</reference>
<keyword evidence="4 8" id="KW-0732">Signal</keyword>
<organism evidence="10 11">
    <name type="scientific">Tepidimicrobium xylanilyticum</name>
    <dbReference type="NCBI Taxonomy" id="1123352"/>
    <lineage>
        <taxon>Bacteria</taxon>
        <taxon>Bacillati</taxon>
        <taxon>Bacillota</taxon>
        <taxon>Tissierellia</taxon>
        <taxon>Tissierellales</taxon>
        <taxon>Tepidimicrobiaceae</taxon>
        <taxon>Tepidimicrobium</taxon>
    </lineage>
</organism>
<evidence type="ECO:0000256" key="3">
    <source>
        <dbReference type="ARBA" id="ARBA00022475"/>
    </source>
</evidence>
<evidence type="ECO:0000313" key="11">
    <source>
        <dbReference type="Proteomes" id="UP000198828"/>
    </source>
</evidence>
<dbReference type="GO" id="GO:0005886">
    <property type="term" value="C:plasma membrane"/>
    <property type="evidence" value="ECO:0007669"/>
    <property type="project" value="UniProtKB-SubCell"/>
</dbReference>
<evidence type="ECO:0000313" key="10">
    <source>
        <dbReference type="EMBL" id="SDX22898.1"/>
    </source>
</evidence>
<protein>
    <submittedName>
        <fullName evidence="10">Basic membrane protein A</fullName>
    </submittedName>
</protein>
<feature type="domain" description="ABC transporter substrate-binding protein PnrA-like" evidence="9">
    <location>
        <begin position="54"/>
        <end position="354"/>
    </location>
</feature>
<comment type="similarity">
    <text evidence="2">Belongs to the BMP lipoprotein family.</text>
</comment>
<evidence type="ECO:0000256" key="2">
    <source>
        <dbReference type="ARBA" id="ARBA00008610"/>
    </source>
</evidence>
<feature type="region of interest" description="Disordered" evidence="7">
    <location>
        <begin position="23"/>
        <end position="49"/>
    </location>
</feature>
<dbReference type="SUPFAM" id="SSF53822">
    <property type="entry name" value="Periplasmic binding protein-like I"/>
    <property type="match status" value="1"/>
</dbReference>
<feature type="signal peptide" evidence="8">
    <location>
        <begin position="1"/>
        <end position="20"/>
    </location>
</feature>
<dbReference type="Pfam" id="PF02608">
    <property type="entry name" value="Bmp"/>
    <property type="match status" value="1"/>
</dbReference>
<keyword evidence="5" id="KW-0472">Membrane</keyword>
<proteinExistence type="inferred from homology"/>
<evidence type="ECO:0000256" key="5">
    <source>
        <dbReference type="ARBA" id="ARBA00023136"/>
    </source>
</evidence>
<evidence type="ECO:0000256" key="6">
    <source>
        <dbReference type="ARBA" id="ARBA00023288"/>
    </source>
</evidence>
<dbReference type="InterPro" id="IPR028082">
    <property type="entry name" value="Peripla_BP_I"/>
</dbReference>